<keyword evidence="1" id="KW-1015">Disulfide bond</keyword>
<sequence>MVVVTVTIMIKDRDEDERDYGKGIMGKSSAFPPECGVPSMIPQPEGRIVNGTNAKFGEWPWQVSVRRTSFFGLSSTHRCGGALLNELWIATAGHCVDETYEINLDYFHLAIDVADCCEGNSVWEGAFWEGVEGLGGRWILQGNGEKENNGTNHLVNPFLCIIGLTC</sequence>
<dbReference type="AlphaFoldDB" id="A0A5B7DEC4"/>
<gene>
    <name evidence="3" type="primary">Sb_4</name>
    <name evidence="3" type="ORF">E2C01_012617</name>
</gene>
<evidence type="ECO:0000259" key="2">
    <source>
        <dbReference type="PROSITE" id="PS50240"/>
    </source>
</evidence>
<reference evidence="3 4" key="1">
    <citation type="submission" date="2019-05" db="EMBL/GenBank/DDBJ databases">
        <title>Another draft genome of Portunus trituberculatus and its Hox gene families provides insights of decapod evolution.</title>
        <authorList>
            <person name="Jeong J.-H."/>
            <person name="Song I."/>
            <person name="Kim S."/>
            <person name="Choi T."/>
            <person name="Kim D."/>
            <person name="Ryu S."/>
            <person name="Kim W."/>
        </authorList>
    </citation>
    <scope>NUCLEOTIDE SEQUENCE [LARGE SCALE GENOMIC DNA]</scope>
    <source>
        <tissue evidence="3">Muscle</tissue>
    </source>
</reference>
<evidence type="ECO:0000313" key="3">
    <source>
        <dbReference type="EMBL" id="MPC19690.1"/>
    </source>
</evidence>
<dbReference type="Proteomes" id="UP000324222">
    <property type="component" value="Unassembled WGS sequence"/>
</dbReference>
<name>A0A5B7DEC4_PORTR</name>
<dbReference type="InterPro" id="IPR001254">
    <property type="entry name" value="Trypsin_dom"/>
</dbReference>
<dbReference type="GO" id="GO:0004252">
    <property type="term" value="F:serine-type endopeptidase activity"/>
    <property type="evidence" value="ECO:0007669"/>
    <property type="project" value="InterPro"/>
</dbReference>
<evidence type="ECO:0000313" key="4">
    <source>
        <dbReference type="Proteomes" id="UP000324222"/>
    </source>
</evidence>
<dbReference type="GO" id="GO:0006508">
    <property type="term" value="P:proteolysis"/>
    <property type="evidence" value="ECO:0007669"/>
    <property type="project" value="InterPro"/>
</dbReference>
<dbReference type="PANTHER" id="PTHR24252:SF7">
    <property type="entry name" value="HYALIN"/>
    <property type="match status" value="1"/>
</dbReference>
<dbReference type="OrthoDB" id="414661at2759"/>
<dbReference type="Pfam" id="PF00089">
    <property type="entry name" value="Trypsin"/>
    <property type="match status" value="1"/>
</dbReference>
<feature type="domain" description="Peptidase S1" evidence="2">
    <location>
        <begin position="48"/>
        <end position="104"/>
    </location>
</feature>
<dbReference type="SUPFAM" id="SSF50494">
    <property type="entry name" value="Trypsin-like serine proteases"/>
    <property type="match status" value="1"/>
</dbReference>
<protein>
    <submittedName>
        <fullName evidence="3">Serine proteinase stubble</fullName>
    </submittedName>
</protein>
<proteinExistence type="predicted"/>
<keyword evidence="4" id="KW-1185">Reference proteome</keyword>
<accession>A0A5B7DEC4</accession>
<evidence type="ECO:0000256" key="1">
    <source>
        <dbReference type="ARBA" id="ARBA00023157"/>
    </source>
</evidence>
<dbReference type="PROSITE" id="PS50240">
    <property type="entry name" value="TRYPSIN_DOM"/>
    <property type="match status" value="1"/>
</dbReference>
<dbReference type="EMBL" id="VSRR010000793">
    <property type="protein sequence ID" value="MPC19690.1"/>
    <property type="molecule type" value="Genomic_DNA"/>
</dbReference>
<organism evidence="3 4">
    <name type="scientific">Portunus trituberculatus</name>
    <name type="common">Swimming crab</name>
    <name type="synonym">Neptunus trituberculatus</name>
    <dbReference type="NCBI Taxonomy" id="210409"/>
    <lineage>
        <taxon>Eukaryota</taxon>
        <taxon>Metazoa</taxon>
        <taxon>Ecdysozoa</taxon>
        <taxon>Arthropoda</taxon>
        <taxon>Crustacea</taxon>
        <taxon>Multicrustacea</taxon>
        <taxon>Malacostraca</taxon>
        <taxon>Eumalacostraca</taxon>
        <taxon>Eucarida</taxon>
        <taxon>Decapoda</taxon>
        <taxon>Pleocyemata</taxon>
        <taxon>Brachyura</taxon>
        <taxon>Eubrachyura</taxon>
        <taxon>Portunoidea</taxon>
        <taxon>Portunidae</taxon>
        <taxon>Portuninae</taxon>
        <taxon>Portunus</taxon>
    </lineage>
</organism>
<dbReference type="PANTHER" id="PTHR24252">
    <property type="entry name" value="ACROSIN-RELATED"/>
    <property type="match status" value="1"/>
</dbReference>
<dbReference type="InterPro" id="IPR009003">
    <property type="entry name" value="Peptidase_S1_PA"/>
</dbReference>
<dbReference type="InterPro" id="IPR043504">
    <property type="entry name" value="Peptidase_S1_PA_chymotrypsin"/>
</dbReference>
<dbReference type="Gene3D" id="2.40.10.10">
    <property type="entry name" value="Trypsin-like serine proteases"/>
    <property type="match status" value="1"/>
</dbReference>
<comment type="caution">
    <text evidence="3">The sequence shown here is derived from an EMBL/GenBank/DDBJ whole genome shotgun (WGS) entry which is preliminary data.</text>
</comment>